<dbReference type="EMBL" id="CAJVRL010000001">
    <property type="protein sequence ID" value="CAG8948843.1"/>
    <property type="molecule type" value="Genomic_DNA"/>
</dbReference>
<comment type="caution">
    <text evidence="2">The sequence shown here is derived from an EMBL/GenBank/DDBJ whole genome shotgun (WGS) entry which is preliminary data.</text>
</comment>
<reference evidence="2" key="1">
    <citation type="submission" date="2021-07" db="EMBL/GenBank/DDBJ databases">
        <authorList>
            <person name="Durling M."/>
        </authorList>
    </citation>
    <scope>NUCLEOTIDE SEQUENCE</scope>
</reference>
<sequence>MHFWEKYTTTVPLCKQCRTLDLCSLLLNPRDPIEHNYQGVHANDSDGSIHHKKFKYLRRTAAKGCKLCKLILKHWGHRKDLTPFGQAHDREHDMVVIAAIGRSKGGDGKKRFRPYVCVFSQPWCEELGEVGRKKVECSFEVLPETYVMKKGQEGNWAKDCLKVILGRRFGSEPQAQTSLALAHTWIEKCHKRHPECSQARIRTPAPTRLLQVGSASEDPKLCLTHPEDCEWVALSYCWGGHSNFRLTRDRLGSFQRRMPYKEFPKTIRDAVLVTRALGIKYLWVDALCIVQDSKEDWGYESTKMSDVYRGAVITISASSAAKTTEGFLHQRKLQTNNCVVPWKCPEPDDNAIVKDQKLRKHCISLGFSPSANFTPNTASLRFFDEEEPRRIGLDTGPLTTRGWVLQEELFSGRRLIFREDQMVWECSTAKFCEGGFSRQFKNNYSPNLWSTFNNLAKCNNARDDLTTEYVRKVSVTWYQTIGEYLKRQLSYPTDRLPAIASLAKEFQKLNGGDTYCAGIWRSDMIRGLCWNPLYNKWDMPQVTPNRDPRKTYSGPSWSWASLDPWPLEVKHPKFCFEESEIEGKIKYAANIRDVVIEHSSSNSFGEVASGSVTLDAPFYYIDEFDEDEKRPVSQRPFTDESEFRQLDEFQAKHEGYSGQHFAIIILLETLGQYHILFLESLKPKGQDEVQAYRRISYSTMKVSKTDTDEMSSCNWDGARKEVKIV</sequence>
<feature type="domain" description="Heterokaryon incompatibility" evidence="1">
    <location>
        <begin position="231"/>
        <end position="407"/>
    </location>
</feature>
<organism evidence="2 3">
    <name type="scientific">Hymenoscyphus fraxineus</name>
    <dbReference type="NCBI Taxonomy" id="746836"/>
    <lineage>
        <taxon>Eukaryota</taxon>
        <taxon>Fungi</taxon>
        <taxon>Dikarya</taxon>
        <taxon>Ascomycota</taxon>
        <taxon>Pezizomycotina</taxon>
        <taxon>Leotiomycetes</taxon>
        <taxon>Helotiales</taxon>
        <taxon>Helotiaceae</taxon>
        <taxon>Hymenoscyphus</taxon>
    </lineage>
</organism>
<dbReference type="InterPro" id="IPR010730">
    <property type="entry name" value="HET"/>
</dbReference>
<evidence type="ECO:0000313" key="2">
    <source>
        <dbReference type="EMBL" id="CAG8948843.1"/>
    </source>
</evidence>
<dbReference type="OrthoDB" id="5125733at2759"/>
<dbReference type="AlphaFoldDB" id="A0A9N9KKW0"/>
<dbReference type="PANTHER" id="PTHR33112">
    <property type="entry name" value="DOMAIN PROTEIN, PUTATIVE-RELATED"/>
    <property type="match status" value="1"/>
</dbReference>
<proteinExistence type="predicted"/>
<keyword evidence="3" id="KW-1185">Reference proteome</keyword>
<evidence type="ECO:0000313" key="3">
    <source>
        <dbReference type="Proteomes" id="UP000696280"/>
    </source>
</evidence>
<protein>
    <recommendedName>
        <fullName evidence="1">Heterokaryon incompatibility domain-containing protein</fullName>
    </recommendedName>
</protein>
<dbReference type="PANTHER" id="PTHR33112:SF16">
    <property type="entry name" value="HETEROKARYON INCOMPATIBILITY DOMAIN-CONTAINING PROTEIN"/>
    <property type="match status" value="1"/>
</dbReference>
<gene>
    <name evidence="2" type="ORF">HYFRA_00001966</name>
</gene>
<dbReference type="Proteomes" id="UP000696280">
    <property type="component" value="Unassembled WGS sequence"/>
</dbReference>
<evidence type="ECO:0000259" key="1">
    <source>
        <dbReference type="Pfam" id="PF06985"/>
    </source>
</evidence>
<dbReference type="Pfam" id="PF06985">
    <property type="entry name" value="HET"/>
    <property type="match status" value="1"/>
</dbReference>
<name>A0A9N9KKW0_9HELO</name>
<accession>A0A9N9KKW0</accession>